<dbReference type="PANTHER" id="PTHR43382">
    <property type="entry name" value="PROLYL-TRNA SYNTHETASE"/>
    <property type="match status" value="1"/>
</dbReference>
<dbReference type="EMBL" id="BARW01002593">
    <property type="protein sequence ID" value="GAI72187.1"/>
    <property type="molecule type" value="Genomic_DNA"/>
</dbReference>
<dbReference type="EC" id="6.1.1.15" evidence="1"/>
<dbReference type="PROSITE" id="PS50862">
    <property type="entry name" value="AA_TRNA_LIGASE_II"/>
    <property type="match status" value="1"/>
</dbReference>
<dbReference type="InterPro" id="IPR045864">
    <property type="entry name" value="aa-tRNA-synth_II/BPL/LPL"/>
</dbReference>
<evidence type="ECO:0000256" key="1">
    <source>
        <dbReference type="ARBA" id="ARBA00012831"/>
    </source>
</evidence>
<dbReference type="InterPro" id="IPR006195">
    <property type="entry name" value="aa-tRNA-synth_II"/>
</dbReference>
<reference evidence="9" key="1">
    <citation type="journal article" date="2014" name="Front. Microbiol.">
        <title>High frequency of phylogenetically diverse reductive dehalogenase-homologous genes in deep subseafloor sedimentary metagenomes.</title>
        <authorList>
            <person name="Kawai M."/>
            <person name="Futagami T."/>
            <person name="Toyoda A."/>
            <person name="Takaki Y."/>
            <person name="Nishi S."/>
            <person name="Hori S."/>
            <person name="Arai W."/>
            <person name="Tsubouchi T."/>
            <person name="Morono Y."/>
            <person name="Uchiyama I."/>
            <person name="Ito T."/>
            <person name="Fujiyama A."/>
            <person name="Inagaki F."/>
            <person name="Takami H."/>
        </authorList>
    </citation>
    <scope>NUCLEOTIDE SEQUENCE</scope>
    <source>
        <strain evidence="9">Expedition CK06-06</strain>
    </source>
</reference>
<evidence type="ECO:0000256" key="6">
    <source>
        <dbReference type="ARBA" id="ARBA00029731"/>
    </source>
</evidence>
<evidence type="ECO:0000256" key="7">
    <source>
        <dbReference type="ARBA" id="ARBA00047671"/>
    </source>
</evidence>
<dbReference type="AlphaFoldDB" id="X1QUD8"/>
<name>X1QUD8_9ZZZZ</name>
<feature type="non-terminal residue" evidence="9">
    <location>
        <position position="1"/>
    </location>
</feature>
<dbReference type="GO" id="GO:0005737">
    <property type="term" value="C:cytoplasm"/>
    <property type="evidence" value="ECO:0007669"/>
    <property type="project" value="InterPro"/>
</dbReference>
<evidence type="ECO:0000256" key="5">
    <source>
        <dbReference type="ARBA" id="ARBA00023146"/>
    </source>
</evidence>
<gene>
    <name evidence="9" type="ORF">S12H4_07139</name>
</gene>
<keyword evidence="5" id="KW-0030">Aminoacyl-tRNA synthetase</keyword>
<evidence type="ECO:0000256" key="4">
    <source>
        <dbReference type="ARBA" id="ARBA00022840"/>
    </source>
</evidence>
<dbReference type="InterPro" id="IPR002316">
    <property type="entry name" value="Pro-tRNA-ligase_IIa"/>
</dbReference>
<dbReference type="InterPro" id="IPR004499">
    <property type="entry name" value="Pro-tRNA-ligase_IIa_arc-type"/>
</dbReference>
<dbReference type="GO" id="GO:0017101">
    <property type="term" value="C:aminoacyl-tRNA synthetase multienzyme complex"/>
    <property type="evidence" value="ECO:0007669"/>
    <property type="project" value="TreeGrafter"/>
</dbReference>
<dbReference type="InterPro" id="IPR004154">
    <property type="entry name" value="Anticodon-bd"/>
</dbReference>
<dbReference type="GO" id="GO:0005524">
    <property type="term" value="F:ATP binding"/>
    <property type="evidence" value="ECO:0007669"/>
    <property type="project" value="UniProtKB-KW"/>
</dbReference>
<proteinExistence type="predicted"/>
<dbReference type="SUPFAM" id="SSF55681">
    <property type="entry name" value="Class II aaRS and biotin synthetases"/>
    <property type="match status" value="1"/>
</dbReference>
<comment type="caution">
    <text evidence="9">The sequence shown here is derived from an EMBL/GenBank/DDBJ whole genome shotgun (WGS) entry which is preliminary data.</text>
</comment>
<evidence type="ECO:0000259" key="8">
    <source>
        <dbReference type="PROSITE" id="PS50862"/>
    </source>
</evidence>
<dbReference type="Gene3D" id="3.40.50.800">
    <property type="entry name" value="Anticodon-binding domain"/>
    <property type="match status" value="1"/>
</dbReference>
<feature type="domain" description="Aminoacyl-transfer RNA synthetases class-II family profile" evidence="8">
    <location>
        <begin position="1"/>
        <end position="223"/>
    </location>
</feature>
<dbReference type="GO" id="GO:0006433">
    <property type="term" value="P:prolyl-tRNA aminoacylation"/>
    <property type="evidence" value="ECO:0007669"/>
    <property type="project" value="InterPro"/>
</dbReference>
<keyword evidence="3" id="KW-0547">Nucleotide-binding</keyword>
<dbReference type="InterPro" id="IPR036621">
    <property type="entry name" value="Anticodon-bd_dom_sf"/>
</dbReference>
<dbReference type="Pfam" id="PF00587">
    <property type="entry name" value="tRNA-synt_2b"/>
    <property type="match status" value="1"/>
</dbReference>
<evidence type="ECO:0000256" key="2">
    <source>
        <dbReference type="ARBA" id="ARBA00022598"/>
    </source>
</evidence>
<keyword evidence="2" id="KW-0436">Ligase</keyword>
<dbReference type="InterPro" id="IPR002314">
    <property type="entry name" value="aa-tRNA-synt_IIb"/>
</dbReference>
<dbReference type="GO" id="GO:0004827">
    <property type="term" value="F:proline-tRNA ligase activity"/>
    <property type="evidence" value="ECO:0007669"/>
    <property type="project" value="UniProtKB-EC"/>
</dbReference>
<dbReference type="PRINTS" id="PR01046">
    <property type="entry name" value="TRNASYNTHPRO"/>
</dbReference>
<evidence type="ECO:0000256" key="3">
    <source>
        <dbReference type="ARBA" id="ARBA00022741"/>
    </source>
</evidence>
<dbReference type="Gene3D" id="3.30.930.10">
    <property type="entry name" value="Bira Bifunctional Protein, Domain 2"/>
    <property type="match status" value="1"/>
</dbReference>
<organism evidence="9">
    <name type="scientific">marine sediment metagenome</name>
    <dbReference type="NCBI Taxonomy" id="412755"/>
    <lineage>
        <taxon>unclassified sequences</taxon>
        <taxon>metagenomes</taxon>
        <taxon>ecological metagenomes</taxon>
    </lineage>
</organism>
<comment type="catalytic activity">
    <reaction evidence="7">
        <text>tRNA(Pro) + L-proline + ATP = L-prolyl-tRNA(Pro) + AMP + diphosphate</text>
        <dbReference type="Rhea" id="RHEA:14305"/>
        <dbReference type="Rhea" id="RHEA-COMP:9700"/>
        <dbReference type="Rhea" id="RHEA-COMP:9702"/>
        <dbReference type="ChEBI" id="CHEBI:30616"/>
        <dbReference type="ChEBI" id="CHEBI:33019"/>
        <dbReference type="ChEBI" id="CHEBI:60039"/>
        <dbReference type="ChEBI" id="CHEBI:78442"/>
        <dbReference type="ChEBI" id="CHEBI:78532"/>
        <dbReference type="ChEBI" id="CHEBI:456215"/>
        <dbReference type="EC" id="6.1.1.15"/>
    </reaction>
</comment>
<dbReference type="SUPFAM" id="SSF52954">
    <property type="entry name" value="Class II aaRS ABD-related"/>
    <property type="match status" value="1"/>
</dbReference>
<protein>
    <recommendedName>
        <fullName evidence="1">proline--tRNA ligase</fullName>
        <ecNumber evidence="1">6.1.1.15</ecNumber>
    </recommendedName>
    <alternativeName>
        <fullName evidence="6">Prolyl-tRNA synthetase</fullName>
    </alternativeName>
</protein>
<dbReference type="Pfam" id="PF03129">
    <property type="entry name" value="HGTP_anticodon"/>
    <property type="match status" value="1"/>
</dbReference>
<keyword evidence="4" id="KW-0067">ATP-binding</keyword>
<dbReference type="PANTHER" id="PTHR43382:SF2">
    <property type="entry name" value="BIFUNCTIONAL GLUTAMATE_PROLINE--TRNA LIGASE"/>
    <property type="match status" value="1"/>
</dbReference>
<accession>X1QUD8</accession>
<evidence type="ECO:0000313" key="9">
    <source>
        <dbReference type="EMBL" id="GAI72187.1"/>
    </source>
</evidence>
<sequence length="342" mass="39578">HLPLTMPSLIPESNFLLEAKHVEGFAPELFWVTEAGSSGKLSERLALRPTSETALYKMYSMWIRSYKDLPYKRYLSCQVWRYEGKMTRPFLRGREFHWIEAHNVFATMEGAMEQVKEDMESTYQILQDECCIPLIFFQRPEWDKFAGAVHTYAADALMGSGKVLQLPSTHLLGQNFSKPFDVKFVDTDGEEKYGYQTCYGPSQSRNYGAMIAYLGDDKGLVLPFDLAPIQIVIIPILFKEKEDIVITKVKEIFERLKTKYTVKIDDSDESPGSKFYNWELKGVPIRIEIGPRDLEKNQMVLVKRHDGKKIFVKDSDLEKVVDEITQNYTKVSEMNSFIWIID</sequence>